<protein>
    <recommendedName>
        <fullName evidence="1">DDE-1 domain-containing protein</fullName>
    </recommendedName>
</protein>
<evidence type="ECO:0000313" key="3">
    <source>
        <dbReference type="Proteomes" id="UP000053864"/>
    </source>
</evidence>
<dbReference type="Proteomes" id="UP000053864">
    <property type="component" value="Unassembled WGS sequence"/>
</dbReference>
<dbReference type="EMBL" id="KI672633">
    <property type="protein sequence ID" value="ETL41557.1"/>
    <property type="molecule type" value="Genomic_DNA"/>
</dbReference>
<evidence type="ECO:0000259" key="1">
    <source>
        <dbReference type="Pfam" id="PF03184"/>
    </source>
</evidence>
<accession>W2J738</accession>
<organism evidence="2 3">
    <name type="scientific">Phytophthora nicotianae</name>
    <name type="common">Potato buckeye rot agent</name>
    <name type="synonym">Phytophthora parasitica</name>
    <dbReference type="NCBI Taxonomy" id="4792"/>
    <lineage>
        <taxon>Eukaryota</taxon>
        <taxon>Sar</taxon>
        <taxon>Stramenopiles</taxon>
        <taxon>Oomycota</taxon>
        <taxon>Peronosporomycetes</taxon>
        <taxon>Peronosporales</taxon>
        <taxon>Peronosporaceae</taxon>
        <taxon>Phytophthora</taxon>
    </lineage>
</organism>
<gene>
    <name evidence="2" type="ORF">L916_07506</name>
</gene>
<feature type="non-terminal residue" evidence="2">
    <location>
        <position position="160"/>
    </location>
</feature>
<sequence>MDQTSIYIDMNPNTTIAFTGDRNVDVVQSMSENAFRASVFFCAPTTGKKLLPLIVFAGVPNADVHDELTNHPLHQDRVILPVQRKAYCDECVMLEWIDEVWCSDACNQRLLLLDSLKTHKMASVRAKLEEEYCTEVEFVPPCITGLAQQMDVAVMRMIKS</sequence>
<reference evidence="2 3" key="1">
    <citation type="submission" date="2013-11" db="EMBL/GenBank/DDBJ databases">
        <title>The Genome Sequence of Phytophthora parasitica CJ05E6.</title>
        <authorList>
            <consortium name="The Broad Institute Genomics Platform"/>
            <person name="Russ C."/>
            <person name="Tyler B."/>
            <person name="Panabieres F."/>
            <person name="Shan W."/>
            <person name="Tripathy S."/>
            <person name="Grunwald N."/>
            <person name="Machado M."/>
            <person name="Johnson C.S."/>
            <person name="Arredondo F."/>
            <person name="Hong C."/>
            <person name="Coffey M."/>
            <person name="Young S.K."/>
            <person name="Zeng Q."/>
            <person name="Gargeya S."/>
            <person name="Fitzgerald M."/>
            <person name="Abouelleil A."/>
            <person name="Alvarado L."/>
            <person name="Chapman S.B."/>
            <person name="Gainer-Dewar J."/>
            <person name="Goldberg J."/>
            <person name="Griggs A."/>
            <person name="Gujja S."/>
            <person name="Hansen M."/>
            <person name="Howarth C."/>
            <person name="Imamovic A."/>
            <person name="Ireland A."/>
            <person name="Larimer J."/>
            <person name="McCowan C."/>
            <person name="Murphy C."/>
            <person name="Pearson M."/>
            <person name="Poon T.W."/>
            <person name="Priest M."/>
            <person name="Roberts A."/>
            <person name="Saif S."/>
            <person name="Shea T."/>
            <person name="Sykes S."/>
            <person name="Wortman J."/>
            <person name="Nusbaum C."/>
            <person name="Birren B."/>
        </authorList>
    </citation>
    <scope>NUCLEOTIDE SEQUENCE [LARGE SCALE GENOMIC DNA]</scope>
    <source>
        <strain evidence="2 3">CJ05E6</strain>
    </source>
</reference>
<dbReference type="InterPro" id="IPR004875">
    <property type="entry name" value="DDE_SF_endonuclease_dom"/>
</dbReference>
<evidence type="ECO:0000313" key="2">
    <source>
        <dbReference type="EMBL" id="ETL41557.1"/>
    </source>
</evidence>
<dbReference type="GO" id="GO:0003676">
    <property type="term" value="F:nucleic acid binding"/>
    <property type="evidence" value="ECO:0007669"/>
    <property type="project" value="InterPro"/>
</dbReference>
<proteinExistence type="predicted"/>
<dbReference type="VEuPathDB" id="FungiDB:PPTG_22563"/>
<dbReference type="AlphaFoldDB" id="W2J738"/>
<feature type="domain" description="DDE-1" evidence="1">
    <location>
        <begin position="36"/>
        <end position="159"/>
    </location>
</feature>
<name>W2J738_PHYNI</name>
<dbReference type="Pfam" id="PF03184">
    <property type="entry name" value="DDE_1"/>
    <property type="match status" value="1"/>
</dbReference>